<keyword evidence="2" id="KW-0732">Signal</keyword>
<dbReference type="SUPFAM" id="SSF55797">
    <property type="entry name" value="PR-1-like"/>
    <property type="match status" value="1"/>
</dbReference>
<feature type="chain" id="PRO_5043676302" evidence="2">
    <location>
        <begin position="20"/>
        <end position="417"/>
    </location>
</feature>
<evidence type="ECO:0000256" key="1">
    <source>
        <dbReference type="SAM" id="MobiDB-lite"/>
    </source>
</evidence>
<sequence>MWKILIIYFFTFILKVAVSQVNIMNDEYRIKILNMHNELRSKEAKSATYMIKLAYDYSLEGYAANWGMKCMNGQFQHSPKTWPNRVSPGENLYASSIDVSKLSSWDPSSVVKSWWEEREHFNWKLGSPDGGFPVGHWTQVVRAAASAVGCAIVVRCPGSWKTYVICHYDFGNLGYIPYPNFEVDKSLPQRPCSQCPSGYNCCENNLCVGIINKNVPPPGELEIKSGDGVCNDYMMRLCNIRNGACPQGCIGLEYGPIKKGLIVQQCTCTDGDSSASPTTAWQFKQWYNRGVCDRVQGNDGPSYSMKTLSESGLAVIDTEHMSIDINNQGNEAKIGSFSNRFSRDLGLYEMEQDQEHRIDTKHGSGLIVSSTTEDDNENNIIPTRGEVNSTPESEVPTSTVQIKIKSLVNGDKEAVTT</sequence>
<evidence type="ECO:0000259" key="3">
    <source>
        <dbReference type="SMART" id="SM00198"/>
    </source>
</evidence>
<keyword evidence="5" id="KW-1185">Reference proteome</keyword>
<dbReference type="PANTHER" id="PTHR10334">
    <property type="entry name" value="CYSTEINE-RICH SECRETORY PROTEIN-RELATED"/>
    <property type="match status" value="1"/>
</dbReference>
<protein>
    <submittedName>
        <fullName evidence="4">Cysteine-rich secretory (CRISP)</fullName>
    </submittedName>
</protein>
<dbReference type="Pfam" id="PF00188">
    <property type="entry name" value="CAP"/>
    <property type="match status" value="1"/>
</dbReference>
<dbReference type="InterPro" id="IPR035940">
    <property type="entry name" value="CAP_sf"/>
</dbReference>
<dbReference type="InterPro" id="IPR014044">
    <property type="entry name" value="CAP_dom"/>
</dbReference>
<dbReference type="Gene3D" id="3.40.33.10">
    <property type="entry name" value="CAP"/>
    <property type="match status" value="1"/>
</dbReference>
<dbReference type="InterPro" id="IPR001283">
    <property type="entry name" value="CRISP-related"/>
</dbReference>
<accession>A0AAV9XW61</accession>
<dbReference type="EMBL" id="JAWDEY010000022">
    <property type="protein sequence ID" value="KAK6588843.1"/>
    <property type="molecule type" value="Genomic_DNA"/>
</dbReference>
<name>A0AAV9XW61_9CRYT</name>
<evidence type="ECO:0000256" key="2">
    <source>
        <dbReference type="SAM" id="SignalP"/>
    </source>
</evidence>
<feature type="region of interest" description="Disordered" evidence="1">
    <location>
        <begin position="369"/>
        <end position="394"/>
    </location>
</feature>
<dbReference type="AlphaFoldDB" id="A0AAV9XW61"/>
<proteinExistence type="predicted"/>
<dbReference type="SMART" id="SM00198">
    <property type="entry name" value="SCP"/>
    <property type="match status" value="1"/>
</dbReference>
<dbReference type="Proteomes" id="UP001311799">
    <property type="component" value="Unassembled WGS sequence"/>
</dbReference>
<feature type="compositionally biased region" description="Polar residues" evidence="1">
    <location>
        <begin position="378"/>
        <end position="394"/>
    </location>
</feature>
<feature type="domain" description="SCP" evidence="3">
    <location>
        <begin position="27"/>
        <end position="178"/>
    </location>
</feature>
<dbReference type="CDD" id="cd05380">
    <property type="entry name" value="CAP_euk"/>
    <property type="match status" value="1"/>
</dbReference>
<feature type="signal peptide" evidence="2">
    <location>
        <begin position="1"/>
        <end position="19"/>
    </location>
</feature>
<gene>
    <name evidence="4" type="ORF">RS030_2268</name>
</gene>
<evidence type="ECO:0000313" key="4">
    <source>
        <dbReference type="EMBL" id="KAK6588843.1"/>
    </source>
</evidence>
<organism evidence="4 5">
    <name type="scientific">Cryptosporidium xiaoi</name>
    <dbReference type="NCBI Taxonomy" id="659607"/>
    <lineage>
        <taxon>Eukaryota</taxon>
        <taxon>Sar</taxon>
        <taxon>Alveolata</taxon>
        <taxon>Apicomplexa</taxon>
        <taxon>Conoidasida</taxon>
        <taxon>Coccidia</taxon>
        <taxon>Eucoccidiorida</taxon>
        <taxon>Eimeriorina</taxon>
        <taxon>Cryptosporidiidae</taxon>
        <taxon>Cryptosporidium</taxon>
    </lineage>
</organism>
<evidence type="ECO:0000313" key="5">
    <source>
        <dbReference type="Proteomes" id="UP001311799"/>
    </source>
</evidence>
<reference evidence="4 5" key="1">
    <citation type="submission" date="2023-10" db="EMBL/GenBank/DDBJ databases">
        <title>Comparative genomics analysis reveals potential genetic determinants of host preference in Cryptosporidium xiaoi.</title>
        <authorList>
            <person name="Xiao L."/>
            <person name="Li J."/>
        </authorList>
    </citation>
    <scope>NUCLEOTIDE SEQUENCE [LARGE SCALE GENOMIC DNA]</scope>
    <source>
        <strain evidence="4 5">52996</strain>
    </source>
</reference>
<comment type="caution">
    <text evidence="4">The sequence shown here is derived from an EMBL/GenBank/DDBJ whole genome shotgun (WGS) entry which is preliminary data.</text>
</comment>